<reference evidence="14" key="1">
    <citation type="submission" date="2016-11" db="EMBL/GenBank/DDBJ databases">
        <title>Complete Genome Sequence of alachlor-degrading Sphingomonas sp. strain JJ-A5.</title>
        <authorList>
            <person name="Lee H."/>
            <person name="Ka J.-O."/>
        </authorList>
    </citation>
    <scope>NUCLEOTIDE SEQUENCE [LARGE SCALE GENOMIC DNA]</scope>
    <source>
        <strain evidence="14">JJ-A5</strain>
    </source>
</reference>
<dbReference type="AlphaFoldDB" id="A0A1L3ZRY7"/>
<feature type="domain" description="TonB-dependent receptor plug" evidence="12">
    <location>
        <begin position="132"/>
        <end position="234"/>
    </location>
</feature>
<dbReference type="InterPro" id="IPR037066">
    <property type="entry name" value="Plug_dom_sf"/>
</dbReference>
<keyword evidence="4 8" id="KW-0812">Transmembrane</keyword>
<feature type="domain" description="TonB-dependent receptor-like beta-barrel" evidence="11">
    <location>
        <begin position="461"/>
        <end position="911"/>
    </location>
</feature>
<keyword evidence="13" id="KW-0675">Receptor</keyword>
<dbReference type="InterPro" id="IPR010104">
    <property type="entry name" value="TonB_rcpt_bac"/>
</dbReference>
<dbReference type="KEGG" id="sphj:BSL82_02940"/>
<evidence type="ECO:0000259" key="12">
    <source>
        <dbReference type="Pfam" id="PF07715"/>
    </source>
</evidence>
<keyword evidence="14" id="KW-1185">Reference proteome</keyword>
<comment type="similarity">
    <text evidence="8 9">Belongs to the TonB-dependent receptor family.</text>
</comment>
<evidence type="ECO:0000256" key="3">
    <source>
        <dbReference type="ARBA" id="ARBA00022452"/>
    </source>
</evidence>
<evidence type="ECO:0000259" key="11">
    <source>
        <dbReference type="Pfam" id="PF00593"/>
    </source>
</evidence>
<dbReference type="InterPro" id="IPR000531">
    <property type="entry name" value="Beta-barrel_TonB"/>
</dbReference>
<dbReference type="Gene3D" id="2.170.130.10">
    <property type="entry name" value="TonB-dependent receptor, plug domain"/>
    <property type="match status" value="1"/>
</dbReference>
<evidence type="ECO:0000256" key="4">
    <source>
        <dbReference type="ARBA" id="ARBA00022692"/>
    </source>
</evidence>
<dbReference type="InterPro" id="IPR039426">
    <property type="entry name" value="TonB-dep_rcpt-like"/>
</dbReference>
<evidence type="ECO:0000256" key="1">
    <source>
        <dbReference type="ARBA" id="ARBA00004571"/>
    </source>
</evidence>
<evidence type="ECO:0000313" key="14">
    <source>
        <dbReference type="Proteomes" id="UP000182063"/>
    </source>
</evidence>
<gene>
    <name evidence="13" type="ORF">BSL82_02940</name>
</gene>
<dbReference type="OrthoDB" id="5476657at2"/>
<dbReference type="Gene3D" id="2.60.40.1120">
    <property type="entry name" value="Carboxypeptidase-like, regulatory domain"/>
    <property type="match status" value="1"/>
</dbReference>
<dbReference type="Pfam" id="PF13715">
    <property type="entry name" value="CarbopepD_reg_2"/>
    <property type="match status" value="1"/>
</dbReference>
<proteinExistence type="inferred from homology"/>
<dbReference type="Proteomes" id="UP000182063">
    <property type="component" value="Chromosome"/>
</dbReference>
<dbReference type="Gene3D" id="2.40.170.20">
    <property type="entry name" value="TonB-dependent receptor, beta-barrel domain"/>
    <property type="match status" value="1"/>
</dbReference>
<comment type="subcellular location">
    <subcellularLocation>
        <location evidence="1 8">Cell outer membrane</location>
        <topology evidence="1 8">Multi-pass membrane protein</topology>
    </subcellularLocation>
</comment>
<keyword evidence="5 9" id="KW-0798">TonB box</keyword>
<dbReference type="PANTHER" id="PTHR40980">
    <property type="entry name" value="PLUG DOMAIN-CONTAINING PROTEIN"/>
    <property type="match status" value="1"/>
</dbReference>
<protein>
    <submittedName>
        <fullName evidence="13">TonB-dependent receptor</fullName>
    </submittedName>
</protein>
<keyword evidence="6 8" id="KW-0472">Membrane</keyword>
<evidence type="ECO:0000256" key="7">
    <source>
        <dbReference type="ARBA" id="ARBA00023237"/>
    </source>
</evidence>
<dbReference type="GO" id="GO:0009279">
    <property type="term" value="C:cell outer membrane"/>
    <property type="evidence" value="ECO:0007669"/>
    <property type="project" value="UniProtKB-SubCell"/>
</dbReference>
<dbReference type="InterPro" id="IPR036942">
    <property type="entry name" value="Beta-barrel_TonB_sf"/>
</dbReference>
<evidence type="ECO:0000256" key="8">
    <source>
        <dbReference type="PROSITE-ProRule" id="PRU01360"/>
    </source>
</evidence>
<keyword evidence="2 8" id="KW-0813">Transport</keyword>
<organism evidence="13 14">
    <name type="scientific">Tardibacter chloracetimidivorans</name>
    <dbReference type="NCBI Taxonomy" id="1921510"/>
    <lineage>
        <taxon>Bacteria</taxon>
        <taxon>Pseudomonadati</taxon>
        <taxon>Pseudomonadota</taxon>
        <taxon>Alphaproteobacteria</taxon>
        <taxon>Sphingomonadales</taxon>
        <taxon>Sphingomonadaceae</taxon>
        <taxon>Tardibacter</taxon>
    </lineage>
</organism>
<dbReference type="CDD" id="cd01347">
    <property type="entry name" value="ligand_gated_channel"/>
    <property type="match status" value="1"/>
</dbReference>
<dbReference type="PANTHER" id="PTHR40980:SF4">
    <property type="entry name" value="TONB-DEPENDENT RECEPTOR-LIKE BETA-BARREL DOMAIN-CONTAINING PROTEIN"/>
    <property type="match status" value="1"/>
</dbReference>
<dbReference type="Pfam" id="PF07715">
    <property type="entry name" value="Plug"/>
    <property type="match status" value="1"/>
</dbReference>
<feature type="chain" id="PRO_5012069192" evidence="10">
    <location>
        <begin position="28"/>
        <end position="947"/>
    </location>
</feature>
<evidence type="ECO:0000256" key="9">
    <source>
        <dbReference type="RuleBase" id="RU003357"/>
    </source>
</evidence>
<dbReference type="SUPFAM" id="SSF49452">
    <property type="entry name" value="Starch-binding domain-like"/>
    <property type="match status" value="1"/>
</dbReference>
<evidence type="ECO:0000256" key="2">
    <source>
        <dbReference type="ARBA" id="ARBA00022448"/>
    </source>
</evidence>
<dbReference type="PROSITE" id="PS52016">
    <property type="entry name" value="TONB_DEPENDENT_REC_3"/>
    <property type="match status" value="1"/>
</dbReference>
<accession>A0A1L3ZRY7</accession>
<evidence type="ECO:0000256" key="6">
    <source>
        <dbReference type="ARBA" id="ARBA00023136"/>
    </source>
</evidence>
<sequence>MFQANWRASRLSAVLMAATCLSAPAFAGTLTGIVLDGSGTSGLQGAELEIQELKRRASADIDGSFRFTDVPAGRYTLRASYAGAETKTTSVNVTETGTTKVGIALSANGDEEATILVIGQQASLGSSISRQRAADGVETVLTRDAIGQFPDQNVAEALRRAPGVNILNDQGEGRFVSVRGLDPNLNAASINGSRVPAPESDVRSVALDVIPSELIESIEIKKSLTPDMDADTIGASIEINTTSAFDRKKPFVSVTAEGSYNDLTEKLSPKGSVDFATRLGEDFGVAGGISYYRRKFATDNIEAEGWKEEDGVPFFEKLEYRDYDVTRERIGASLSFDWRASDTTELYARGLYSRFEDQEYRRRLIFDLGDAEPVGGTADSAQFVSADDDGEIKVERDLKDRNEVQTIRSFALGGKTETGPWTLKYEGSYAKSGETERGSIDPVAFARDFDGSDVLGVDFDFSDYAKPGYSITQGEDIFLDPEGYEFDKLERTTLSKARDREYMVRADITRSFALAKGEFDVQFGGKARFRKKSYDLQLDVFDGHDDDLTLADFVGSQDYALAVIDPVPGKTSVRNFVGDYSGFELNTLDSQFESSVADFLVKEDIYAGYLLGRYEDTALRVIGGVRVEHTKNDIRASLVELVEEGGIRDGVVLDEDTVFVTPNAFKRSYTDLLPSVNVRYEPARDIVLRAGAFKSVVRPNISKLAPRFVVEENDDGEREGEFGNPALKPYKAWNVDLSAEWYFGKNAVVQGGFFWKRIKDFIVDREVDADEAPYNGVFNGVPFTEALIPLNGDKATVKGLEFSYQQALTFLPAPLDGFLINFNYTYTDAEGDIGDRTIPLPAASKHTFNAILGYEKGPVSIRLAGAYRSGYLDELGGSAEEDRYVRKHFQFDVSGKYRITRNLQVFAELVNGFDEPYIAYQKGPGSRRLLQYEEYSWTGKFGVKANF</sequence>
<dbReference type="EMBL" id="CP018221">
    <property type="protein sequence ID" value="API58389.1"/>
    <property type="molecule type" value="Genomic_DNA"/>
</dbReference>
<dbReference type="STRING" id="1921510.BSL82_02940"/>
<keyword evidence="10" id="KW-0732">Signal</keyword>
<feature type="signal peptide" evidence="10">
    <location>
        <begin position="1"/>
        <end position="27"/>
    </location>
</feature>
<name>A0A1L3ZRY7_9SPHN</name>
<evidence type="ECO:0000313" key="13">
    <source>
        <dbReference type="EMBL" id="API58389.1"/>
    </source>
</evidence>
<dbReference type="Pfam" id="PF00593">
    <property type="entry name" value="TonB_dep_Rec_b-barrel"/>
    <property type="match status" value="1"/>
</dbReference>
<evidence type="ECO:0000256" key="5">
    <source>
        <dbReference type="ARBA" id="ARBA00023077"/>
    </source>
</evidence>
<dbReference type="GO" id="GO:0030246">
    <property type="term" value="F:carbohydrate binding"/>
    <property type="evidence" value="ECO:0007669"/>
    <property type="project" value="InterPro"/>
</dbReference>
<keyword evidence="7 8" id="KW-0998">Cell outer membrane</keyword>
<dbReference type="NCBIfam" id="TIGR01782">
    <property type="entry name" value="TonB-Xanth-Caul"/>
    <property type="match status" value="1"/>
</dbReference>
<dbReference type="InterPro" id="IPR012910">
    <property type="entry name" value="Plug_dom"/>
</dbReference>
<keyword evidence="3 8" id="KW-1134">Transmembrane beta strand</keyword>
<dbReference type="InterPro" id="IPR013784">
    <property type="entry name" value="Carb-bd-like_fold"/>
</dbReference>
<dbReference type="SUPFAM" id="SSF56935">
    <property type="entry name" value="Porins"/>
    <property type="match status" value="1"/>
</dbReference>
<evidence type="ECO:0000256" key="10">
    <source>
        <dbReference type="SAM" id="SignalP"/>
    </source>
</evidence>